<keyword evidence="12" id="KW-1185">Reference proteome</keyword>
<dbReference type="Pfam" id="PF23182">
    <property type="entry name" value="PABC_AtC3H46"/>
    <property type="match status" value="1"/>
</dbReference>
<evidence type="ECO:0000256" key="1">
    <source>
        <dbReference type="ARBA" id="ARBA00022723"/>
    </source>
</evidence>
<dbReference type="SUPFAM" id="SSF90229">
    <property type="entry name" value="CCCH zinc finger"/>
    <property type="match status" value="1"/>
</dbReference>
<dbReference type="InterPro" id="IPR012677">
    <property type="entry name" value="Nucleotide-bd_a/b_plait_sf"/>
</dbReference>
<evidence type="ECO:0000256" key="8">
    <source>
        <dbReference type="SAM" id="MobiDB-lite"/>
    </source>
</evidence>
<dbReference type="GO" id="GO:0008270">
    <property type="term" value="F:zinc ion binding"/>
    <property type="evidence" value="ECO:0007669"/>
    <property type="project" value="UniProtKB-KW"/>
</dbReference>
<feature type="compositionally biased region" description="Polar residues" evidence="8">
    <location>
        <begin position="328"/>
        <end position="354"/>
    </location>
</feature>
<evidence type="ECO:0000256" key="7">
    <source>
        <dbReference type="PROSITE-ProRule" id="PRU00723"/>
    </source>
</evidence>
<dbReference type="Gene3D" id="2.30.30.1190">
    <property type="match status" value="1"/>
</dbReference>
<dbReference type="InterPro" id="IPR036855">
    <property type="entry name" value="Znf_CCCH_sf"/>
</dbReference>
<dbReference type="PANTHER" id="PTHR24009:SF11">
    <property type="entry name" value="ZINC FINGER CCCH DOMAIN-CONTAINING PROTEIN 53-LIKE"/>
    <property type="match status" value="1"/>
</dbReference>
<dbReference type="InterPro" id="IPR000504">
    <property type="entry name" value="RRM_dom"/>
</dbReference>
<organism evidence="11 12">
    <name type="scientific">Ambrosia artemisiifolia</name>
    <name type="common">Common ragweed</name>
    <dbReference type="NCBI Taxonomy" id="4212"/>
    <lineage>
        <taxon>Eukaryota</taxon>
        <taxon>Viridiplantae</taxon>
        <taxon>Streptophyta</taxon>
        <taxon>Embryophyta</taxon>
        <taxon>Tracheophyta</taxon>
        <taxon>Spermatophyta</taxon>
        <taxon>Magnoliopsida</taxon>
        <taxon>eudicotyledons</taxon>
        <taxon>Gunneridae</taxon>
        <taxon>Pentapetalae</taxon>
        <taxon>asterids</taxon>
        <taxon>campanulids</taxon>
        <taxon>Asterales</taxon>
        <taxon>Asteraceae</taxon>
        <taxon>Asteroideae</taxon>
        <taxon>Heliantheae alliance</taxon>
        <taxon>Heliantheae</taxon>
        <taxon>Ambrosia</taxon>
    </lineage>
</organism>
<feature type="domain" description="C3H1-type" evidence="10">
    <location>
        <begin position="93"/>
        <end position="119"/>
    </location>
</feature>
<keyword evidence="2 7" id="KW-0863">Zinc-finger</keyword>
<feature type="region of interest" description="Disordered" evidence="8">
    <location>
        <begin position="289"/>
        <end position="354"/>
    </location>
</feature>
<dbReference type="SUPFAM" id="SSF54928">
    <property type="entry name" value="RNA-binding domain, RBD"/>
    <property type="match status" value="1"/>
</dbReference>
<evidence type="ECO:0000313" key="11">
    <source>
        <dbReference type="EMBL" id="KAI7748353.1"/>
    </source>
</evidence>
<dbReference type="GO" id="GO:0003723">
    <property type="term" value="F:RNA binding"/>
    <property type="evidence" value="ECO:0007669"/>
    <property type="project" value="UniProtKB-UniRule"/>
</dbReference>
<dbReference type="AlphaFoldDB" id="A0AAD5CU63"/>
<evidence type="ECO:0000256" key="4">
    <source>
        <dbReference type="ARBA" id="ARBA00022884"/>
    </source>
</evidence>
<evidence type="ECO:0000256" key="6">
    <source>
        <dbReference type="PROSITE-ProRule" id="PRU00176"/>
    </source>
</evidence>
<evidence type="ECO:0000256" key="3">
    <source>
        <dbReference type="ARBA" id="ARBA00022833"/>
    </source>
</evidence>
<evidence type="ECO:0000256" key="2">
    <source>
        <dbReference type="ARBA" id="ARBA00022771"/>
    </source>
</evidence>
<evidence type="ECO:0000259" key="9">
    <source>
        <dbReference type="PROSITE" id="PS50102"/>
    </source>
</evidence>
<dbReference type="Pfam" id="PF00076">
    <property type="entry name" value="RRM_1"/>
    <property type="match status" value="1"/>
</dbReference>
<evidence type="ECO:0000256" key="5">
    <source>
        <dbReference type="ARBA" id="ARBA00023125"/>
    </source>
</evidence>
<dbReference type="FunFam" id="3.30.70.330:FF:000678">
    <property type="entry name" value="zinc finger CCCH domain-containing protein 53-like isoform X2"/>
    <property type="match status" value="1"/>
</dbReference>
<dbReference type="PROSITE" id="PS50102">
    <property type="entry name" value="RRM"/>
    <property type="match status" value="1"/>
</dbReference>
<keyword evidence="1 7" id="KW-0479">Metal-binding</keyword>
<keyword evidence="5" id="KW-0238">DNA-binding</keyword>
<reference evidence="11" key="1">
    <citation type="submission" date="2022-06" db="EMBL/GenBank/DDBJ databases">
        <title>Uncovering the hologenomic basis of an extraordinary plant invasion.</title>
        <authorList>
            <person name="Bieker V.C."/>
            <person name="Martin M.D."/>
            <person name="Gilbert T."/>
            <person name="Hodgins K."/>
            <person name="Battlay P."/>
            <person name="Petersen B."/>
            <person name="Wilson J."/>
        </authorList>
    </citation>
    <scope>NUCLEOTIDE SEQUENCE</scope>
    <source>
        <strain evidence="11">AA19_3_7</strain>
        <tissue evidence="11">Leaf</tissue>
    </source>
</reference>
<dbReference type="InterPro" id="IPR035979">
    <property type="entry name" value="RBD_domain_sf"/>
</dbReference>
<name>A0AAD5CU63_AMBAR</name>
<dbReference type="EMBL" id="JAMZMK010006547">
    <property type="protein sequence ID" value="KAI7748353.1"/>
    <property type="molecule type" value="Genomic_DNA"/>
</dbReference>
<dbReference type="PANTHER" id="PTHR24009">
    <property type="entry name" value="RNA-BINDING (RRM/RBD/RNP MOTIFS)"/>
    <property type="match status" value="1"/>
</dbReference>
<dbReference type="SMART" id="SM00360">
    <property type="entry name" value="RRM"/>
    <property type="match status" value="1"/>
</dbReference>
<dbReference type="InterPro" id="IPR000571">
    <property type="entry name" value="Znf_CCCH"/>
</dbReference>
<dbReference type="Proteomes" id="UP001206925">
    <property type="component" value="Unassembled WGS sequence"/>
</dbReference>
<dbReference type="PROSITE" id="PS50103">
    <property type="entry name" value="ZF_C3H1"/>
    <property type="match status" value="1"/>
</dbReference>
<dbReference type="InterPro" id="IPR056276">
    <property type="entry name" value="AtC3H46-like_PABC-like"/>
</dbReference>
<keyword evidence="4 6" id="KW-0694">RNA-binding</keyword>
<dbReference type="Gene3D" id="3.30.70.330">
    <property type="match status" value="1"/>
</dbReference>
<sequence length="354" mass="39437">MDTIEATQMLMSRIKNIDPQNASKIMGYILIQDKPEHNVFRLALSPDTHLLSVINEVKSLLDLSSNNLSAPSSSSPFPHQTPPRMLFPNNGVNGLQPCAYFAHGFCKKGSSCTYFHGDHMGMSSCSPSDDSLRINAMQQHQRRVSDPFLSNKCIDRSPAAAPFRPVWRDASAKGLGNSSSSSSSHQIYITFRPDSTFTNEDVSNYFSFFGPVQDVKIPDQKMRMYGFVTFALAETVKLVLAKRNPHFVCGSPVIVKPYKNMRANPVKKHQHQIERGDLAAFESVQPFSHIPSESRDSNVPQRMNDDDREINNGSYNHESVEYNLPDSLFSSPTNTDDADGINQTSPNMASHKSC</sequence>
<evidence type="ECO:0000313" key="12">
    <source>
        <dbReference type="Proteomes" id="UP001206925"/>
    </source>
</evidence>
<gene>
    <name evidence="11" type="ORF">M8C21_021117</name>
</gene>
<proteinExistence type="predicted"/>
<evidence type="ECO:0000259" key="10">
    <source>
        <dbReference type="PROSITE" id="PS50103"/>
    </source>
</evidence>
<feature type="zinc finger region" description="C3H1-type" evidence="7">
    <location>
        <begin position="93"/>
        <end position="119"/>
    </location>
</feature>
<accession>A0AAD5CU63</accession>
<comment type="caution">
    <text evidence="11">The sequence shown here is derived from an EMBL/GenBank/DDBJ whole genome shotgun (WGS) entry which is preliminary data.</text>
</comment>
<feature type="domain" description="RRM" evidence="9">
    <location>
        <begin position="185"/>
        <end position="260"/>
    </location>
</feature>
<keyword evidence="3 7" id="KW-0862">Zinc</keyword>
<protein>
    <submittedName>
        <fullName evidence="11">Uncharacterized protein</fullName>
    </submittedName>
</protein>
<dbReference type="GO" id="GO:0003677">
    <property type="term" value="F:DNA binding"/>
    <property type="evidence" value="ECO:0007669"/>
    <property type="project" value="UniProtKB-KW"/>
</dbReference>